<keyword evidence="3" id="KW-1185">Reference proteome</keyword>
<dbReference type="KEGG" id="mri:Mal4_57520"/>
<protein>
    <recommendedName>
        <fullName evidence="4">Major facilitator superfamily (MFS) profile domain-containing protein</fullName>
    </recommendedName>
</protein>
<dbReference type="RefSeq" id="WP_145372717.1">
    <property type="nucleotide sequence ID" value="NZ_CP036275.1"/>
</dbReference>
<accession>A0A517ZFY4</accession>
<dbReference type="AlphaFoldDB" id="A0A517ZFY4"/>
<feature type="transmembrane region" description="Helical" evidence="1">
    <location>
        <begin position="20"/>
        <end position="40"/>
    </location>
</feature>
<keyword evidence="1" id="KW-1133">Transmembrane helix</keyword>
<evidence type="ECO:0008006" key="4">
    <source>
        <dbReference type="Google" id="ProtNLM"/>
    </source>
</evidence>
<gene>
    <name evidence="2" type="ORF">Mal4_57520</name>
</gene>
<organism evidence="2 3">
    <name type="scientific">Maioricimonas rarisocia</name>
    <dbReference type="NCBI Taxonomy" id="2528026"/>
    <lineage>
        <taxon>Bacteria</taxon>
        <taxon>Pseudomonadati</taxon>
        <taxon>Planctomycetota</taxon>
        <taxon>Planctomycetia</taxon>
        <taxon>Planctomycetales</taxon>
        <taxon>Planctomycetaceae</taxon>
        <taxon>Maioricimonas</taxon>
    </lineage>
</organism>
<evidence type="ECO:0000313" key="3">
    <source>
        <dbReference type="Proteomes" id="UP000320496"/>
    </source>
</evidence>
<keyword evidence="1" id="KW-0812">Transmembrane</keyword>
<reference evidence="2 3" key="1">
    <citation type="submission" date="2019-02" db="EMBL/GenBank/DDBJ databases">
        <title>Deep-cultivation of Planctomycetes and their phenomic and genomic characterization uncovers novel biology.</title>
        <authorList>
            <person name="Wiegand S."/>
            <person name="Jogler M."/>
            <person name="Boedeker C."/>
            <person name="Pinto D."/>
            <person name="Vollmers J."/>
            <person name="Rivas-Marin E."/>
            <person name="Kohn T."/>
            <person name="Peeters S.H."/>
            <person name="Heuer A."/>
            <person name="Rast P."/>
            <person name="Oberbeckmann S."/>
            <person name="Bunk B."/>
            <person name="Jeske O."/>
            <person name="Meyerdierks A."/>
            <person name="Storesund J.E."/>
            <person name="Kallscheuer N."/>
            <person name="Luecker S."/>
            <person name="Lage O.M."/>
            <person name="Pohl T."/>
            <person name="Merkel B.J."/>
            <person name="Hornburger P."/>
            <person name="Mueller R.-W."/>
            <person name="Bruemmer F."/>
            <person name="Labrenz M."/>
            <person name="Spormann A.M."/>
            <person name="Op den Camp H."/>
            <person name="Overmann J."/>
            <person name="Amann R."/>
            <person name="Jetten M.S.M."/>
            <person name="Mascher T."/>
            <person name="Medema M.H."/>
            <person name="Devos D.P."/>
            <person name="Kaster A.-K."/>
            <person name="Ovreas L."/>
            <person name="Rohde M."/>
            <person name="Galperin M.Y."/>
            <person name="Jogler C."/>
        </authorList>
    </citation>
    <scope>NUCLEOTIDE SEQUENCE [LARGE SCALE GENOMIC DNA]</scope>
    <source>
        <strain evidence="2 3">Mal4</strain>
    </source>
</reference>
<sequence>MNAPQPDPHRVRALAIKGACWGAFVGLALGLLYSFGGLIHDLLTVGLNAGTALAFLALVGMPLIFAVPGFLGGLLVSLFHGGMSGAR</sequence>
<dbReference type="EMBL" id="CP036275">
    <property type="protein sequence ID" value="QDU41385.1"/>
    <property type="molecule type" value="Genomic_DNA"/>
</dbReference>
<dbReference type="Proteomes" id="UP000320496">
    <property type="component" value="Chromosome"/>
</dbReference>
<evidence type="ECO:0000313" key="2">
    <source>
        <dbReference type="EMBL" id="QDU41385.1"/>
    </source>
</evidence>
<evidence type="ECO:0000256" key="1">
    <source>
        <dbReference type="SAM" id="Phobius"/>
    </source>
</evidence>
<name>A0A517ZFY4_9PLAN</name>
<keyword evidence="1" id="KW-0472">Membrane</keyword>
<feature type="transmembrane region" description="Helical" evidence="1">
    <location>
        <begin position="52"/>
        <end position="79"/>
    </location>
</feature>
<proteinExistence type="predicted"/>